<dbReference type="EMBL" id="JBEPSH010000006">
    <property type="protein sequence ID" value="MET4578347.1"/>
    <property type="molecule type" value="Genomic_DNA"/>
</dbReference>
<keyword evidence="7" id="KW-1185">Reference proteome</keyword>
<protein>
    <recommendedName>
        <fullName evidence="3">biotin--[biotin carboxyl-carrier protein] ligase</fullName>
        <ecNumber evidence="3">6.3.4.15</ecNumber>
    </recommendedName>
</protein>
<gene>
    <name evidence="6" type="ORF">ABIE13_003463</name>
</gene>
<dbReference type="PANTHER" id="PTHR12835">
    <property type="entry name" value="BIOTIN PROTEIN LIGASE"/>
    <property type="match status" value="1"/>
</dbReference>
<dbReference type="InterPro" id="IPR004408">
    <property type="entry name" value="Biotin_CoA_COase_ligase"/>
</dbReference>
<comment type="caution">
    <text evidence="6">The sequence shown here is derived from an EMBL/GenBank/DDBJ whole genome shotgun (WGS) entry which is preliminary data.</text>
</comment>
<dbReference type="Proteomes" id="UP001549320">
    <property type="component" value="Unassembled WGS sequence"/>
</dbReference>
<keyword evidence="2" id="KW-0092">Biotin</keyword>
<name>A0ABV2QBN9_9BURK</name>
<dbReference type="PROSITE" id="PS51733">
    <property type="entry name" value="BPL_LPL_CATALYTIC"/>
    <property type="match status" value="1"/>
</dbReference>
<dbReference type="InterPro" id="IPR004143">
    <property type="entry name" value="BPL_LPL_catalytic"/>
</dbReference>
<dbReference type="CDD" id="cd16442">
    <property type="entry name" value="BPL"/>
    <property type="match status" value="1"/>
</dbReference>
<keyword evidence="1 6" id="KW-0436">Ligase</keyword>
<evidence type="ECO:0000256" key="2">
    <source>
        <dbReference type="ARBA" id="ARBA00023267"/>
    </source>
</evidence>
<evidence type="ECO:0000256" key="1">
    <source>
        <dbReference type="ARBA" id="ARBA00022598"/>
    </source>
</evidence>
<dbReference type="EC" id="6.3.4.15" evidence="3"/>
<accession>A0ABV2QBN9</accession>
<proteinExistence type="predicted"/>
<evidence type="ECO:0000259" key="5">
    <source>
        <dbReference type="PROSITE" id="PS51733"/>
    </source>
</evidence>
<dbReference type="SUPFAM" id="SSF55681">
    <property type="entry name" value="Class II aaRS and biotin synthetases"/>
    <property type="match status" value="1"/>
</dbReference>
<feature type="domain" description="BPL/LPL catalytic" evidence="5">
    <location>
        <begin position="10"/>
        <end position="195"/>
    </location>
</feature>
<dbReference type="Pfam" id="PF02237">
    <property type="entry name" value="BPL_C"/>
    <property type="match status" value="1"/>
</dbReference>
<dbReference type="InterPro" id="IPR003142">
    <property type="entry name" value="BPL_C"/>
</dbReference>
<sequence length="260" mass="27421">MSGSLSWRLDAIEQAVAPVLPGFIAEVLPEIDSTNTELIRRARAGRDAPTLLVAERQTAGRGRMGRHWQGGPGEPGGALAFSLGLPLAPADWSGLSLAVGLSVAESLHPDIRLKWPNDLWWQGRKLAGILVETAGTAQADGRFVVIGVGINVEPLEGGDFSTRPAWLKALDPALDAPTALGRLVQPLVRAVRGFERHGFAPLAERFNARDAFAGLAVRLSDGTEGQALGVAANGALRVQTDTGLREIISSEVSVRPLPSA</sequence>
<evidence type="ECO:0000313" key="6">
    <source>
        <dbReference type="EMBL" id="MET4578347.1"/>
    </source>
</evidence>
<dbReference type="Gene3D" id="3.30.930.10">
    <property type="entry name" value="Bira Bifunctional Protein, Domain 2"/>
    <property type="match status" value="1"/>
</dbReference>
<organism evidence="6 7">
    <name type="scientific">Ottowia thiooxydans</name>
    <dbReference type="NCBI Taxonomy" id="219182"/>
    <lineage>
        <taxon>Bacteria</taxon>
        <taxon>Pseudomonadati</taxon>
        <taxon>Pseudomonadota</taxon>
        <taxon>Betaproteobacteria</taxon>
        <taxon>Burkholderiales</taxon>
        <taxon>Comamonadaceae</taxon>
        <taxon>Ottowia</taxon>
    </lineage>
</organism>
<evidence type="ECO:0000313" key="7">
    <source>
        <dbReference type="Proteomes" id="UP001549320"/>
    </source>
</evidence>
<dbReference type="Gene3D" id="2.30.30.100">
    <property type="match status" value="1"/>
</dbReference>
<dbReference type="NCBIfam" id="TIGR00121">
    <property type="entry name" value="birA_ligase"/>
    <property type="match status" value="1"/>
</dbReference>
<comment type="catalytic activity">
    <reaction evidence="4">
        <text>biotin + L-lysyl-[protein] + ATP = N(6)-biotinyl-L-lysyl-[protein] + AMP + diphosphate + H(+)</text>
        <dbReference type="Rhea" id="RHEA:11756"/>
        <dbReference type="Rhea" id="RHEA-COMP:9752"/>
        <dbReference type="Rhea" id="RHEA-COMP:10505"/>
        <dbReference type="ChEBI" id="CHEBI:15378"/>
        <dbReference type="ChEBI" id="CHEBI:29969"/>
        <dbReference type="ChEBI" id="CHEBI:30616"/>
        <dbReference type="ChEBI" id="CHEBI:33019"/>
        <dbReference type="ChEBI" id="CHEBI:57586"/>
        <dbReference type="ChEBI" id="CHEBI:83144"/>
        <dbReference type="ChEBI" id="CHEBI:456215"/>
        <dbReference type="EC" id="6.3.4.15"/>
    </reaction>
</comment>
<reference evidence="6 7" key="1">
    <citation type="submission" date="2024-06" db="EMBL/GenBank/DDBJ databases">
        <title>Sorghum-associated microbial communities from plants grown in Nebraska, USA.</title>
        <authorList>
            <person name="Schachtman D."/>
        </authorList>
    </citation>
    <scope>NUCLEOTIDE SEQUENCE [LARGE SCALE GENOMIC DNA]</scope>
    <source>
        <strain evidence="6 7">2709</strain>
    </source>
</reference>
<dbReference type="RefSeq" id="WP_354445502.1">
    <property type="nucleotide sequence ID" value="NZ_JBEPSH010000006.1"/>
</dbReference>
<dbReference type="GO" id="GO:0004077">
    <property type="term" value="F:biotin--[biotin carboxyl-carrier protein] ligase activity"/>
    <property type="evidence" value="ECO:0007669"/>
    <property type="project" value="UniProtKB-EC"/>
</dbReference>
<dbReference type="InterPro" id="IPR045864">
    <property type="entry name" value="aa-tRNA-synth_II/BPL/LPL"/>
</dbReference>
<evidence type="ECO:0000256" key="3">
    <source>
        <dbReference type="ARBA" id="ARBA00024227"/>
    </source>
</evidence>
<evidence type="ECO:0000256" key="4">
    <source>
        <dbReference type="ARBA" id="ARBA00047846"/>
    </source>
</evidence>
<dbReference type="PANTHER" id="PTHR12835:SF5">
    <property type="entry name" value="BIOTIN--PROTEIN LIGASE"/>
    <property type="match status" value="1"/>
</dbReference>
<dbReference type="Pfam" id="PF03099">
    <property type="entry name" value="BPL_LplA_LipB"/>
    <property type="match status" value="1"/>
</dbReference>